<name>A0ABS5J0V1_9BACT</name>
<evidence type="ECO:0000259" key="1">
    <source>
        <dbReference type="Pfam" id="PF20862"/>
    </source>
</evidence>
<proteinExistence type="predicted"/>
<dbReference type="RefSeq" id="WP_211973966.1">
    <property type="nucleotide sequence ID" value="NZ_CBFHAM010000040.1"/>
</dbReference>
<dbReference type="InterPro" id="IPR049293">
    <property type="entry name" value="DUF6843"/>
</dbReference>
<protein>
    <recommendedName>
        <fullName evidence="1">DUF6843 domain-containing protein</fullName>
    </recommendedName>
</protein>
<dbReference type="EMBL" id="JAGTXB010000007">
    <property type="protein sequence ID" value="MBS0028864.1"/>
    <property type="molecule type" value="Genomic_DNA"/>
</dbReference>
<organism evidence="2 3">
    <name type="scientific">Chitinophaga hostae</name>
    <dbReference type="NCBI Taxonomy" id="2831022"/>
    <lineage>
        <taxon>Bacteria</taxon>
        <taxon>Pseudomonadati</taxon>
        <taxon>Bacteroidota</taxon>
        <taxon>Chitinophagia</taxon>
        <taxon>Chitinophagales</taxon>
        <taxon>Chitinophagaceae</taxon>
        <taxon>Chitinophaga</taxon>
    </lineage>
</organism>
<dbReference type="Pfam" id="PF20862">
    <property type="entry name" value="DUF6843"/>
    <property type="match status" value="1"/>
</dbReference>
<evidence type="ECO:0000313" key="3">
    <source>
        <dbReference type="Proteomes" id="UP000676386"/>
    </source>
</evidence>
<comment type="caution">
    <text evidence="2">The sequence shown here is derived from an EMBL/GenBank/DDBJ whole genome shotgun (WGS) entry which is preliminary data.</text>
</comment>
<dbReference type="Proteomes" id="UP000676386">
    <property type="component" value="Unassembled WGS sequence"/>
</dbReference>
<evidence type="ECO:0000313" key="2">
    <source>
        <dbReference type="EMBL" id="MBS0028864.1"/>
    </source>
</evidence>
<sequence length="169" mass="19319">MKKWIIIIIGSLLLIILIAVVCEWGYIKTATKEEVFVLPHNFKGIVLIAYDQKDGMNDIEEDGKLVYKIPKNGILKLKRKEVTTLSKFWYFIEDENGNRALLDYCSSPCEEMKKDTSKTFAFGSGNMTFYDEQPELKTSIFLVGTSTDTDSLNRAYENLNAIKLLKNSK</sequence>
<reference evidence="2 3" key="1">
    <citation type="submission" date="2021-04" db="EMBL/GenBank/DDBJ databases">
        <title>Chitinophaga sp. nov., isolated from the rhizosphere soil.</title>
        <authorList>
            <person name="He S."/>
        </authorList>
    </citation>
    <scope>NUCLEOTIDE SEQUENCE [LARGE SCALE GENOMIC DNA]</scope>
    <source>
        <strain evidence="2 3">2R12</strain>
    </source>
</reference>
<feature type="domain" description="DUF6843" evidence="1">
    <location>
        <begin position="32"/>
        <end position="116"/>
    </location>
</feature>
<accession>A0ABS5J0V1</accession>
<gene>
    <name evidence="2" type="ORF">KE626_16205</name>
</gene>
<keyword evidence="3" id="KW-1185">Reference proteome</keyword>